<reference evidence="2" key="1">
    <citation type="submission" date="2017-01" db="EMBL/GenBank/DDBJ databases">
        <authorList>
            <person name="Wang Y."/>
            <person name="White M."/>
            <person name="Kvist S."/>
            <person name="Moncalvo J.-M."/>
        </authorList>
    </citation>
    <scope>NUCLEOTIDE SEQUENCE [LARGE SCALE GENOMIC DNA]</scope>
    <source>
        <strain evidence="2">COL-18-3</strain>
    </source>
</reference>
<name>A0A1R1PVJ6_ZANCU</name>
<sequence length="166" mass="18755">MINSVPSIIVNSAITEEDMNPWFIVGPPPSAGSRCCLLSNVTAALRVLSLTYYMDYPSTPVDFGEHGNFMSLMQSFNIALDFLHQKPMIDLRKKSQDKRKPSNSINMLLGRYDNIGTNNVHTLNIRKPPEYYSWSKRSTRASIKSLFRLFFPEYGVSGYGAGYTLD</sequence>
<dbReference type="AlphaFoldDB" id="A0A1R1PVJ6"/>
<evidence type="ECO:0000313" key="2">
    <source>
        <dbReference type="Proteomes" id="UP000188320"/>
    </source>
</evidence>
<accession>A0A1R1PVJ6</accession>
<keyword evidence="2" id="KW-1185">Reference proteome</keyword>
<proteinExistence type="predicted"/>
<protein>
    <submittedName>
        <fullName evidence="1">Uncharacterized protein</fullName>
    </submittedName>
</protein>
<gene>
    <name evidence="1" type="ORF">AX774_g1523</name>
</gene>
<dbReference type="EMBL" id="LSSK01000128">
    <property type="protein sequence ID" value="OMH84949.1"/>
    <property type="molecule type" value="Genomic_DNA"/>
</dbReference>
<dbReference type="Proteomes" id="UP000188320">
    <property type="component" value="Unassembled WGS sequence"/>
</dbReference>
<organism evidence="1 2">
    <name type="scientific">Zancudomyces culisetae</name>
    <name type="common">Gut fungus</name>
    <name type="synonym">Smittium culisetae</name>
    <dbReference type="NCBI Taxonomy" id="1213189"/>
    <lineage>
        <taxon>Eukaryota</taxon>
        <taxon>Fungi</taxon>
        <taxon>Fungi incertae sedis</taxon>
        <taxon>Zoopagomycota</taxon>
        <taxon>Kickxellomycotina</taxon>
        <taxon>Harpellomycetes</taxon>
        <taxon>Harpellales</taxon>
        <taxon>Legeriomycetaceae</taxon>
        <taxon>Zancudomyces</taxon>
    </lineage>
</organism>
<comment type="caution">
    <text evidence="1">The sequence shown here is derived from an EMBL/GenBank/DDBJ whole genome shotgun (WGS) entry which is preliminary data.</text>
</comment>
<evidence type="ECO:0000313" key="1">
    <source>
        <dbReference type="EMBL" id="OMH84949.1"/>
    </source>
</evidence>